<organism evidence="2 3">
    <name type="scientific">Alicyclobacillus fodiniaquatilis</name>
    <dbReference type="NCBI Taxonomy" id="1661150"/>
    <lineage>
        <taxon>Bacteria</taxon>
        <taxon>Bacillati</taxon>
        <taxon>Bacillota</taxon>
        <taxon>Bacilli</taxon>
        <taxon>Bacillales</taxon>
        <taxon>Alicyclobacillaceae</taxon>
        <taxon>Alicyclobacillus</taxon>
    </lineage>
</organism>
<feature type="transmembrane region" description="Helical" evidence="1">
    <location>
        <begin position="130"/>
        <end position="149"/>
    </location>
</feature>
<evidence type="ECO:0000313" key="3">
    <source>
        <dbReference type="Proteomes" id="UP001597079"/>
    </source>
</evidence>
<feature type="transmembrane region" description="Helical" evidence="1">
    <location>
        <begin position="56"/>
        <end position="75"/>
    </location>
</feature>
<proteinExistence type="predicted"/>
<keyword evidence="1" id="KW-0812">Transmembrane</keyword>
<name>A0ABW4JP66_9BACL</name>
<sequence length="167" mass="18405">MPTAQDVILGIVILLFVVKRQLSPRTLSGGLLFLPLILGAYALYEAAGDSMVQIAGWISLLLTLAMSFIVGLIRGRMTRIYQENGRWMIAGSWQSLLLWLVSIPIRYGLRFLLVPLLGEGAAFHGQTAPLPYLFSIAGLLLGRALILALRHPEAVRQARRACRKTPL</sequence>
<dbReference type="Proteomes" id="UP001597079">
    <property type="component" value="Unassembled WGS sequence"/>
</dbReference>
<evidence type="ECO:0008006" key="4">
    <source>
        <dbReference type="Google" id="ProtNLM"/>
    </source>
</evidence>
<reference evidence="3" key="1">
    <citation type="journal article" date="2019" name="Int. J. Syst. Evol. Microbiol.">
        <title>The Global Catalogue of Microorganisms (GCM) 10K type strain sequencing project: providing services to taxonomists for standard genome sequencing and annotation.</title>
        <authorList>
            <consortium name="The Broad Institute Genomics Platform"/>
            <consortium name="The Broad Institute Genome Sequencing Center for Infectious Disease"/>
            <person name="Wu L."/>
            <person name="Ma J."/>
        </authorList>
    </citation>
    <scope>NUCLEOTIDE SEQUENCE [LARGE SCALE GENOMIC DNA]</scope>
    <source>
        <strain evidence="3">CGMCC 1.12286</strain>
    </source>
</reference>
<dbReference type="RefSeq" id="WP_377946309.1">
    <property type="nucleotide sequence ID" value="NZ_JBHUCX010000102.1"/>
</dbReference>
<comment type="caution">
    <text evidence="2">The sequence shown here is derived from an EMBL/GenBank/DDBJ whole genome shotgun (WGS) entry which is preliminary data.</text>
</comment>
<keyword evidence="3" id="KW-1185">Reference proteome</keyword>
<gene>
    <name evidence="2" type="ORF">ACFSB2_26770</name>
</gene>
<protein>
    <recommendedName>
        <fullName evidence="4">DUF1453 domain-containing protein</fullName>
    </recommendedName>
</protein>
<keyword evidence="1" id="KW-1133">Transmembrane helix</keyword>
<dbReference type="EMBL" id="JBHUCX010000102">
    <property type="protein sequence ID" value="MFD1678272.1"/>
    <property type="molecule type" value="Genomic_DNA"/>
</dbReference>
<evidence type="ECO:0000256" key="1">
    <source>
        <dbReference type="SAM" id="Phobius"/>
    </source>
</evidence>
<feature type="transmembrane region" description="Helical" evidence="1">
    <location>
        <begin position="26"/>
        <end position="44"/>
    </location>
</feature>
<evidence type="ECO:0000313" key="2">
    <source>
        <dbReference type="EMBL" id="MFD1678272.1"/>
    </source>
</evidence>
<keyword evidence="1" id="KW-0472">Membrane</keyword>
<accession>A0ABW4JP66</accession>
<feature type="transmembrane region" description="Helical" evidence="1">
    <location>
        <begin position="96"/>
        <end position="118"/>
    </location>
</feature>